<feature type="region of interest" description="Disordered" evidence="6">
    <location>
        <begin position="971"/>
        <end position="996"/>
    </location>
</feature>
<feature type="domain" description="C2H2-type" evidence="7">
    <location>
        <begin position="731"/>
        <end position="759"/>
    </location>
</feature>
<feature type="region of interest" description="Disordered" evidence="6">
    <location>
        <begin position="1"/>
        <end position="90"/>
    </location>
</feature>
<feature type="domain" description="C2H2-type" evidence="7">
    <location>
        <begin position="589"/>
        <end position="616"/>
    </location>
</feature>
<dbReference type="Pfam" id="PF00096">
    <property type="entry name" value="zf-C2H2"/>
    <property type="match status" value="8"/>
</dbReference>
<dbReference type="SMART" id="SM00355">
    <property type="entry name" value="ZnF_C2H2"/>
    <property type="match status" value="22"/>
</dbReference>
<feature type="domain" description="C2H2-type" evidence="7">
    <location>
        <begin position="843"/>
        <end position="870"/>
    </location>
</feature>
<dbReference type="Gene3D" id="3.30.160.60">
    <property type="entry name" value="Classic Zinc Finger"/>
    <property type="match status" value="14"/>
</dbReference>
<reference evidence="8" key="2">
    <citation type="submission" date="2025-05" db="UniProtKB">
        <authorList>
            <consortium name="EnsemblMetazoa"/>
        </authorList>
    </citation>
    <scope>IDENTIFICATION</scope>
    <source>
        <strain evidence="8">Foshan</strain>
    </source>
</reference>
<feature type="domain" description="C2H2-type" evidence="7">
    <location>
        <begin position="227"/>
        <end position="254"/>
    </location>
</feature>
<feature type="domain" description="C2H2-type" evidence="7">
    <location>
        <begin position="173"/>
        <end position="201"/>
    </location>
</feature>
<accession>A0ABM2A1P2</accession>
<feature type="region of interest" description="Disordered" evidence="6">
    <location>
        <begin position="393"/>
        <end position="444"/>
    </location>
</feature>
<evidence type="ECO:0000256" key="4">
    <source>
        <dbReference type="ARBA" id="ARBA00022833"/>
    </source>
</evidence>
<feature type="domain" description="C2H2-type" evidence="7">
    <location>
        <begin position="202"/>
        <end position="224"/>
    </location>
</feature>
<keyword evidence="3 5" id="KW-0863">Zinc-finger</keyword>
<sequence>MSTTSPSIQEPSIDGHPNEGSSNNSQLAGEGPLKKSSAEPEHSDDSNVEKTKNAAPGRKRGRPRTKPEKPPPLEKKKMGRPKDESSKSRFTCDMCGKVSKNIRDLRLHQKVHFGIKDFECEYCHMRFVQKGGLKIHVRTHTGEKPYKCPHCPVAFAQKVSLDNHVFKHTRAGVKCPLCPSILANPAYAKQHVRQVHTEERSNVCQLCGKSYKKRRDLNKHIEGHDRRICSVCGKVFDTMYALKSHMHVHAGNRCSFCNRSFKSEEELQAHSKLRGRAYQCELCCYSFNKAEFLSNHHRRNHWKVLGLEQLVWNFPPRPKKPKPPKKEKPDLFAEKASMIDVPTLEVLRPAPTQPVPKEMPVATITLPASTSNKNTESLPVAIDKTIIEESKTEIAEHHDQSDSDTDYPEDVDLPANDDDSDDSSEKDIKHEDEKVAESIDSKPMEVEIKVEVEMEPVSVEVLVKLEEDETGTIQLDNKLTNELEVKKEDSSDSEEDDVPLAALIVPPRRKKKVDVDRAKSSDESSDEDKPIKKRRSKTEVLVSETESTNKVRDTPKKFECKYCHKHFSAKRVLNDHLAKHTGENPKRPFKCVHCSESFRYKCLLKYHMVKHTKEGIKCDLCPMVFAIPATAKQHMDIVHLKEKRHKCQVCDVSFKYRRSLRKHLLRHEDKTCKRCGEVCKGLASLIEHRKTAHPASKDKPVPLVCELCGKVSASASALAVHRGQHKEYLRYKCDECPKAFVFKGLLENHKRVEHQGERHICSICGRQFKYLAYLKRHSYQHKEEKSFKCDKCPAEFRHPSTLSYHNKAKHSAEVFPCTICGKEFSTAYGLRVHKQVHSDEKRYRCEFCPREFIQRLTLVKHLKIHTADRQLKCVVCDQIYYKKVEMTIHHAKEHPNHPLIGRTVKLHTCDVCGMHFVKEGLLRQHSDIHGTEFKFKCDMCEDKKFKQMAGLRYHWHHFHGIEPPKRNIGAKKAEKKVEKPVPAATYGESRSPPFDTDLEFMMQTSACELTVPKAQ</sequence>
<evidence type="ECO:0000256" key="3">
    <source>
        <dbReference type="ARBA" id="ARBA00022771"/>
    </source>
</evidence>
<dbReference type="Pfam" id="PF13912">
    <property type="entry name" value="zf-C2H2_6"/>
    <property type="match status" value="2"/>
</dbReference>
<proteinExistence type="predicted"/>
<feature type="compositionally biased region" description="Basic and acidic residues" evidence="6">
    <location>
        <begin position="423"/>
        <end position="444"/>
    </location>
</feature>
<name>A0ABM2A1P2_AEDAL</name>
<evidence type="ECO:0000256" key="2">
    <source>
        <dbReference type="ARBA" id="ARBA00022737"/>
    </source>
</evidence>
<feature type="domain" description="C2H2-type" evidence="7">
    <location>
        <begin position="118"/>
        <end position="145"/>
    </location>
</feature>
<dbReference type="EnsemblMetazoa" id="AALFPA23_023632.R35169">
    <property type="protein sequence ID" value="AALFPA23_023632.P35169"/>
    <property type="gene ID" value="AALFPA23_023632"/>
</dbReference>
<feature type="domain" description="C2H2-type" evidence="7">
    <location>
        <begin position="558"/>
        <end position="585"/>
    </location>
</feature>
<keyword evidence="4" id="KW-0862">Zinc</keyword>
<dbReference type="RefSeq" id="XP_029716286.2">
    <property type="nucleotide sequence ID" value="XM_029860426.2"/>
</dbReference>
<dbReference type="SUPFAM" id="SSF57667">
    <property type="entry name" value="beta-beta-alpha zinc fingers"/>
    <property type="match status" value="10"/>
</dbReference>
<feature type="region of interest" description="Disordered" evidence="6">
    <location>
        <begin position="485"/>
        <end position="548"/>
    </location>
</feature>
<dbReference type="InterPro" id="IPR013087">
    <property type="entry name" value="Znf_C2H2_type"/>
</dbReference>
<feature type="domain" description="C2H2-type" evidence="7">
    <location>
        <begin position="787"/>
        <end position="815"/>
    </location>
</feature>
<evidence type="ECO:0000256" key="1">
    <source>
        <dbReference type="ARBA" id="ARBA00022723"/>
    </source>
</evidence>
<feature type="domain" description="C2H2-type" evidence="7">
    <location>
        <begin position="907"/>
        <end position="934"/>
    </location>
</feature>
<dbReference type="PROSITE" id="PS50157">
    <property type="entry name" value="ZINC_FINGER_C2H2_2"/>
    <property type="match status" value="18"/>
</dbReference>
<dbReference type="PANTHER" id="PTHR24379:SF121">
    <property type="entry name" value="C2H2-TYPE DOMAIN-CONTAINING PROTEIN"/>
    <property type="match status" value="1"/>
</dbReference>
<keyword evidence="1" id="KW-0479">Metal-binding</keyword>
<dbReference type="PANTHER" id="PTHR24379">
    <property type="entry name" value="KRAB AND ZINC FINGER DOMAIN-CONTAINING"/>
    <property type="match status" value="1"/>
</dbReference>
<keyword evidence="2" id="KW-0677">Repeat</keyword>
<feature type="compositionally biased region" description="Basic and acidic residues" evidence="6">
    <location>
        <begin position="32"/>
        <end position="52"/>
    </location>
</feature>
<feature type="domain" description="C2H2-type" evidence="7">
    <location>
        <begin position="90"/>
        <end position="117"/>
    </location>
</feature>
<dbReference type="GeneID" id="109429812"/>
<dbReference type="Proteomes" id="UP000069940">
    <property type="component" value="Unassembled WGS sequence"/>
</dbReference>
<feature type="domain" description="C2H2-type" evidence="7">
    <location>
        <begin position="670"/>
        <end position="698"/>
    </location>
</feature>
<evidence type="ECO:0000256" key="6">
    <source>
        <dbReference type="SAM" id="MobiDB-lite"/>
    </source>
</evidence>
<feature type="domain" description="C2H2-type" evidence="7">
    <location>
        <begin position="146"/>
        <end position="169"/>
    </location>
</feature>
<evidence type="ECO:0000259" key="7">
    <source>
        <dbReference type="PROSITE" id="PS50157"/>
    </source>
</evidence>
<keyword evidence="9" id="KW-1185">Reference proteome</keyword>
<evidence type="ECO:0000313" key="8">
    <source>
        <dbReference type="EnsemblMetazoa" id="AALFPA23_023632.P35169"/>
    </source>
</evidence>
<evidence type="ECO:0000256" key="5">
    <source>
        <dbReference type="PROSITE-ProRule" id="PRU00042"/>
    </source>
</evidence>
<feature type="domain" description="C2H2-type" evidence="7">
    <location>
        <begin position="815"/>
        <end position="842"/>
    </location>
</feature>
<feature type="domain" description="C2H2-type" evidence="7">
    <location>
        <begin position="616"/>
        <end position="644"/>
    </location>
</feature>
<feature type="compositionally biased region" description="Polar residues" evidence="6">
    <location>
        <begin position="1"/>
        <end position="10"/>
    </location>
</feature>
<reference evidence="9" key="1">
    <citation type="journal article" date="2015" name="Proc. Natl. Acad. Sci. U.S.A.">
        <title>Genome sequence of the Asian Tiger mosquito, Aedes albopictus, reveals insights into its biology, genetics, and evolution.</title>
        <authorList>
            <person name="Chen X.G."/>
            <person name="Jiang X."/>
            <person name="Gu J."/>
            <person name="Xu M."/>
            <person name="Wu Y."/>
            <person name="Deng Y."/>
            <person name="Zhang C."/>
            <person name="Bonizzoni M."/>
            <person name="Dermauw W."/>
            <person name="Vontas J."/>
            <person name="Armbruster P."/>
            <person name="Huang X."/>
            <person name="Yang Y."/>
            <person name="Zhang H."/>
            <person name="He W."/>
            <person name="Peng H."/>
            <person name="Liu Y."/>
            <person name="Wu K."/>
            <person name="Chen J."/>
            <person name="Lirakis M."/>
            <person name="Topalis P."/>
            <person name="Van Leeuwen T."/>
            <person name="Hall A.B."/>
            <person name="Jiang X."/>
            <person name="Thorpe C."/>
            <person name="Mueller R.L."/>
            <person name="Sun C."/>
            <person name="Waterhouse R.M."/>
            <person name="Yan G."/>
            <person name="Tu Z.J."/>
            <person name="Fang X."/>
            <person name="James A.A."/>
        </authorList>
    </citation>
    <scope>NUCLEOTIDE SEQUENCE [LARGE SCALE GENOMIC DNA]</scope>
    <source>
        <strain evidence="9">Foshan</strain>
    </source>
</reference>
<feature type="compositionally biased region" description="Basic and acidic residues" evidence="6">
    <location>
        <begin position="513"/>
        <end position="530"/>
    </location>
</feature>
<feature type="compositionally biased region" description="Basic and acidic residues" evidence="6">
    <location>
        <begin position="65"/>
        <end position="87"/>
    </location>
</feature>
<evidence type="ECO:0000313" key="9">
    <source>
        <dbReference type="Proteomes" id="UP000069940"/>
    </source>
</evidence>
<organism evidence="8 9">
    <name type="scientific">Aedes albopictus</name>
    <name type="common">Asian tiger mosquito</name>
    <name type="synonym">Stegomyia albopicta</name>
    <dbReference type="NCBI Taxonomy" id="7160"/>
    <lineage>
        <taxon>Eukaryota</taxon>
        <taxon>Metazoa</taxon>
        <taxon>Ecdysozoa</taxon>
        <taxon>Arthropoda</taxon>
        <taxon>Hexapoda</taxon>
        <taxon>Insecta</taxon>
        <taxon>Pterygota</taxon>
        <taxon>Neoptera</taxon>
        <taxon>Endopterygota</taxon>
        <taxon>Diptera</taxon>
        <taxon>Nematocera</taxon>
        <taxon>Culicoidea</taxon>
        <taxon>Culicidae</taxon>
        <taxon>Culicinae</taxon>
        <taxon>Aedini</taxon>
        <taxon>Aedes</taxon>
        <taxon>Stegomyia</taxon>
    </lineage>
</organism>
<feature type="domain" description="C2H2-type" evidence="7">
    <location>
        <begin position="278"/>
        <end position="301"/>
    </location>
</feature>
<feature type="domain" description="C2H2-type" evidence="7">
    <location>
        <begin position="645"/>
        <end position="672"/>
    </location>
</feature>
<feature type="compositionally biased region" description="Acidic residues" evidence="6">
    <location>
        <begin position="402"/>
        <end position="422"/>
    </location>
</feature>
<protein>
    <recommendedName>
        <fullName evidence="7">C2H2-type domain-containing protein</fullName>
    </recommendedName>
</protein>
<dbReference type="InterPro" id="IPR036236">
    <property type="entry name" value="Znf_C2H2_sf"/>
</dbReference>
<dbReference type="PROSITE" id="PS00028">
    <property type="entry name" value="ZINC_FINGER_C2H2_1"/>
    <property type="match status" value="16"/>
</dbReference>
<feature type="domain" description="C2H2-type" evidence="7">
    <location>
        <begin position="759"/>
        <end position="786"/>
    </location>
</feature>